<organism evidence="1 2">
    <name type="scientific">Melia azedarach</name>
    <name type="common">Chinaberry tree</name>
    <dbReference type="NCBI Taxonomy" id="155640"/>
    <lineage>
        <taxon>Eukaryota</taxon>
        <taxon>Viridiplantae</taxon>
        <taxon>Streptophyta</taxon>
        <taxon>Embryophyta</taxon>
        <taxon>Tracheophyta</taxon>
        <taxon>Spermatophyta</taxon>
        <taxon>Magnoliopsida</taxon>
        <taxon>eudicotyledons</taxon>
        <taxon>Gunneridae</taxon>
        <taxon>Pentapetalae</taxon>
        <taxon>rosids</taxon>
        <taxon>malvids</taxon>
        <taxon>Sapindales</taxon>
        <taxon>Meliaceae</taxon>
        <taxon>Melia</taxon>
    </lineage>
</organism>
<reference evidence="1 2" key="1">
    <citation type="journal article" date="2023" name="Science">
        <title>Complex scaffold remodeling in plant triterpene biosynthesis.</title>
        <authorList>
            <person name="De La Pena R."/>
            <person name="Hodgson H."/>
            <person name="Liu J.C."/>
            <person name="Stephenson M.J."/>
            <person name="Martin A.C."/>
            <person name="Owen C."/>
            <person name="Harkess A."/>
            <person name="Leebens-Mack J."/>
            <person name="Jimenez L.E."/>
            <person name="Osbourn A."/>
            <person name="Sattely E.S."/>
        </authorList>
    </citation>
    <scope>NUCLEOTIDE SEQUENCE [LARGE SCALE GENOMIC DNA]</scope>
    <source>
        <strain evidence="2">cv. JPN11</strain>
        <tissue evidence="1">Leaf</tissue>
    </source>
</reference>
<evidence type="ECO:0000313" key="1">
    <source>
        <dbReference type="EMBL" id="KAJ4725616.1"/>
    </source>
</evidence>
<gene>
    <name evidence="1" type="ORF">OWV82_004461</name>
</gene>
<name>A0ACC1YPB2_MELAZ</name>
<dbReference type="EMBL" id="CM051395">
    <property type="protein sequence ID" value="KAJ4725616.1"/>
    <property type="molecule type" value="Genomic_DNA"/>
</dbReference>
<keyword evidence="2" id="KW-1185">Reference proteome</keyword>
<dbReference type="Proteomes" id="UP001164539">
    <property type="component" value="Chromosome 2"/>
</dbReference>
<protein>
    <submittedName>
        <fullName evidence="1">GDP-mannose transporter like</fullName>
    </submittedName>
</protein>
<evidence type="ECO:0000313" key="2">
    <source>
        <dbReference type="Proteomes" id="UP001164539"/>
    </source>
</evidence>
<accession>A0ACC1YPB2</accession>
<sequence length="398" mass="43701">MSDFKLDVVIRRDSVEPATSSPNGKAAFSENNNGLYGIADGIQKQGYMPISNIATNTERTGLSDRFFRGFRGSRATLGGSFNLPVDEAEKRGHGAAAKSGPLLSGAAYCISSCSMILLNKVVLSSYNFNAGISLMFYQNLISTLVVVVFGFCGAISVEKLNWKLIKLWIPVNIIFVGMLVSGMYSLKYINIAMVTILKNVTNILTAIGELYMFRKRQNQKVWTAMFLMIISAISGGITDLSFDTSGYTWQIMNCVLTASYSLTLRRVMDKAKQATRSGSLNEVSMVLLNNLLSLPFAIFLILIFDEWRYVMNVDVIRLPMFWVAATASGFLGLAISFTSVWFLQQTGPTTYSLVGSLNKIPISVAGLVLFKVPSSLPNLFSILFGLFAGIFFARAKMS</sequence>
<comment type="caution">
    <text evidence="1">The sequence shown here is derived from an EMBL/GenBank/DDBJ whole genome shotgun (WGS) entry which is preliminary data.</text>
</comment>
<proteinExistence type="predicted"/>